<accession>A0ABU3TXC3</accession>
<reference evidence="1 2" key="1">
    <citation type="submission" date="2023-10" db="EMBL/GenBank/DDBJ databases">
        <title>Host Genetic Regulation of Human Gut Microbial Structural Variation.</title>
        <authorList>
            <person name="Harmsen H.J.M."/>
        </authorList>
    </citation>
    <scope>NUCLEOTIDE SEQUENCE [LARGE SCALE GENOMIC DNA]</scope>
    <source>
        <strain evidence="1 2">HTF-F</strain>
    </source>
</reference>
<dbReference type="Proteomes" id="UP001263246">
    <property type="component" value="Unassembled WGS sequence"/>
</dbReference>
<name>A0ABU3TXC3_9FIRM</name>
<dbReference type="EMBL" id="JAWHPR010000002">
    <property type="protein sequence ID" value="MDU8687959.1"/>
    <property type="molecule type" value="Genomic_DNA"/>
</dbReference>
<sequence length="52" mass="5478">MLAIINNLPVFSLGNIALCKKGSNIVYVSLDGTLINAKAKGFFCFGKRSASA</sequence>
<comment type="caution">
    <text evidence="1">The sequence shown here is derived from an EMBL/GenBank/DDBJ whole genome shotgun (WGS) entry which is preliminary data.</text>
</comment>
<proteinExistence type="predicted"/>
<gene>
    <name evidence="1" type="ORF">RX402_04235</name>
</gene>
<dbReference type="RefSeq" id="WP_316543555.1">
    <property type="nucleotide sequence ID" value="NZ_CP094473.1"/>
</dbReference>
<organism evidence="1 2">
    <name type="scientific">Faecalibacterium wellingii</name>
    <dbReference type="NCBI Taxonomy" id="2929491"/>
    <lineage>
        <taxon>Bacteria</taxon>
        <taxon>Bacillati</taxon>
        <taxon>Bacillota</taxon>
        <taxon>Clostridia</taxon>
        <taxon>Eubacteriales</taxon>
        <taxon>Oscillospiraceae</taxon>
        <taxon>Faecalibacterium</taxon>
    </lineage>
</organism>
<keyword evidence="2" id="KW-1185">Reference proteome</keyword>
<evidence type="ECO:0000313" key="1">
    <source>
        <dbReference type="EMBL" id="MDU8687959.1"/>
    </source>
</evidence>
<protein>
    <submittedName>
        <fullName evidence="1">Uncharacterized protein</fullName>
    </submittedName>
</protein>
<evidence type="ECO:0000313" key="2">
    <source>
        <dbReference type="Proteomes" id="UP001263246"/>
    </source>
</evidence>